<reference evidence="1" key="1">
    <citation type="submission" date="2022-02" db="EMBL/GenBank/DDBJ databases">
        <title>Plant Genome Project.</title>
        <authorList>
            <person name="Zhang R.-G."/>
        </authorList>
    </citation>
    <scope>NUCLEOTIDE SEQUENCE</scope>
    <source>
        <strain evidence="1">AT1</strain>
    </source>
</reference>
<evidence type="ECO:0000313" key="1">
    <source>
        <dbReference type="EMBL" id="KAI8532033.1"/>
    </source>
</evidence>
<gene>
    <name evidence="1" type="ORF">RHMOL_Rhmol11G0181600</name>
</gene>
<proteinExistence type="predicted"/>
<accession>A0ACC0LVA0</accession>
<comment type="caution">
    <text evidence="1">The sequence shown here is derived from an EMBL/GenBank/DDBJ whole genome shotgun (WGS) entry which is preliminary data.</text>
</comment>
<organism evidence="1 2">
    <name type="scientific">Rhododendron molle</name>
    <name type="common">Chinese azalea</name>
    <name type="synonym">Azalea mollis</name>
    <dbReference type="NCBI Taxonomy" id="49168"/>
    <lineage>
        <taxon>Eukaryota</taxon>
        <taxon>Viridiplantae</taxon>
        <taxon>Streptophyta</taxon>
        <taxon>Embryophyta</taxon>
        <taxon>Tracheophyta</taxon>
        <taxon>Spermatophyta</taxon>
        <taxon>Magnoliopsida</taxon>
        <taxon>eudicotyledons</taxon>
        <taxon>Gunneridae</taxon>
        <taxon>Pentapetalae</taxon>
        <taxon>asterids</taxon>
        <taxon>Ericales</taxon>
        <taxon>Ericaceae</taxon>
        <taxon>Ericoideae</taxon>
        <taxon>Rhodoreae</taxon>
        <taxon>Rhododendron</taxon>
    </lineage>
</organism>
<dbReference type="EMBL" id="CM046398">
    <property type="protein sequence ID" value="KAI8532033.1"/>
    <property type="molecule type" value="Genomic_DNA"/>
</dbReference>
<evidence type="ECO:0000313" key="2">
    <source>
        <dbReference type="Proteomes" id="UP001062846"/>
    </source>
</evidence>
<dbReference type="Proteomes" id="UP001062846">
    <property type="component" value="Chromosome 11"/>
</dbReference>
<protein>
    <submittedName>
        <fullName evidence="1">Uncharacterized protein</fullName>
    </submittedName>
</protein>
<keyword evidence="2" id="KW-1185">Reference proteome</keyword>
<name>A0ACC0LVA0_RHOML</name>
<sequence>MDSVSVAGSPDPTDGEGPSSTSPGGGKSAETGSTAAERRDWNTFLQYLRNHKPPLNPSRCSAAHVLEFLRYLDQLGKTKVHLRACPYFGNPNPPALCTCPLRQMWGSLDERVGLLRAAYEDNGGQPESNPFRSRAVRMYLRELRDDQLKERGILYKKMGKRETAAENASVGGGSSGGASDVAATVAPSTKTCSTRAVRIYSREVRDEQAKARGIPCKQKRKRATAAENVSVGGSSSGGAPESMYTNDLVGDEGKDQRKEISSGGFFSSEIGPDEMVESDDEMVEFDFEEIQDPKSRGEEGSECLQLHVDNYSDSDSGLSHSCEEEVMEELLLLAKKLEGTPSDQRELEDLNCDPREVPPTISHKFSILQVLDLSNTEINFLPQSISRLLALKQLFLRSCELLMELPPEIGELTNLEVLDLEGTEILCLPKEIGKLVNLTCLKVSFCGYANQTVIPRRVLSNLSCLIELIIDVTPFGEWWDVEVEAIIDDLCSLKKLRTLKLYLHTPELLEDLILIFPGLANFRFTVGHHNEHFISRLPYDVEEEFNERVKLEKGLKYINGNHLPNEITKVFKHANAFFLQRHWTAKSLSEFGHENMNEVKYCLVMECNEFRTIIDFEQFCQGKDGGSESKDFRDFDETIVLGSLEKLIICYMKNMESVWKGPVGKGSLSNLKSLALHTCPNLTTLFTIDVFRNLLNLEELIVEDCPKIDSLVSLKSSDSKSGLFLPNLKKISLLELPELVSISSGLCIALNLERMVIFYCPKLEKLSTMDVSSTKLKVIKGEREWWDALKWYESDLSTEHEDYLARRFIPLRRDGNLMAQLTKD</sequence>